<evidence type="ECO:0000256" key="1">
    <source>
        <dbReference type="ARBA" id="ARBA00023002"/>
    </source>
</evidence>
<reference evidence="3" key="1">
    <citation type="submission" date="2022-04" db="EMBL/GenBank/DDBJ databases">
        <title>Shinella lacus sp. nov., a novel member of the genus Shinella from water.</title>
        <authorList>
            <person name="Deng Y."/>
        </authorList>
    </citation>
    <scope>NUCLEOTIDE SEQUENCE</scope>
    <source>
        <strain evidence="3">JCM 31239</strain>
    </source>
</reference>
<dbReference type="Gene3D" id="3.50.50.60">
    <property type="entry name" value="FAD/NAD(P)-binding domain"/>
    <property type="match status" value="1"/>
</dbReference>
<name>A0ABT8XA19_9HYPH</name>
<comment type="caution">
    <text evidence="3">The sequence shown here is derived from an EMBL/GenBank/DDBJ whole genome shotgun (WGS) entry which is preliminary data.</text>
</comment>
<dbReference type="Pfam" id="PF01266">
    <property type="entry name" value="DAO"/>
    <property type="match status" value="1"/>
</dbReference>
<dbReference type="SUPFAM" id="SSF51905">
    <property type="entry name" value="FAD/NAD(P)-binding domain"/>
    <property type="match status" value="1"/>
</dbReference>
<evidence type="ECO:0000259" key="2">
    <source>
        <dbReference type="Pfam" id="PF01266"/>
    </source>
</evidence>
<evidence type="ECO:0000313" key="3">
    <source>
        <dbReference type="EMBL" id="MDO6120288.1"/>
    </source>
</evidence>
<evidence type="ECO:0000313" key="4">
    <source>
        <dbReference type="Proteomes" id="UP001177080"/>
    </source>
</evidence>
<dbReference type="InterPro" id="IPR006076">
    <property type="entry name" value="FAD-dep_OxRdtase"/>
</dbReference>
<keyword evidence="1" id="KW-0560">Oxidoreductase</keyword>
<feature type="domain" description="FAD dependent oxidoreductase" evidence="2">
    <location>
        <begin position="46"/>
        <end position="399"/>
    </location>
</feature>
<sequence>MLRSRPISTPRDITRQRDLHESRPLWAGSSRLSLRLHRKPSASDYDVIIVGAGISGALMAHALADGKRRILVIDRRKPVHGSTLASTAMIQHEIDIPLHKLADMIGQGNARRAWQRSARAVEQLSRIVADLKISCGFERKKTLFLAGDTYGQRALRAEVEARRAAAIDAEFLDGHALADRFAIHRTGAILSDISASANPARMAAGILRAAMAHGVELVSPLEITDVRATPAGGVFLATSEGGILSAAHAVFCSGYEFLEAVADKNHAIVSTWALSTPPGTKLPDWLKDCIVWEGADPYLYLRRTRDGRLIVGGEDEDSEDAYKSRSKLRQKARIIRRKAETLLGTALPEPDHVWAAPFGITRTGLPLIGRVPNLPDVFAVMGFGGNGITFSQIAAEIVSSDIAGHDDGDADLFAFGQS</sequence>
<dbReference type="InterPro" id="IPR036188">
    <property type="entry name" value="FAD/NAD-bd_sf"/>
</dbReference>
<dbReference type="Gene3D" id="3.30.9.10">
    <property type="entry name" value="D-Amino Acid Oxidase, subunit A, domain 2"/>
    <property type="match status" value="1"/>
</dbReference>
<gene>
    <name evidence="3" type="ORF">GB928_003740</name>
</gene>
<dbReference type="RefSeq" id="WP_244758830.1">
    <property type="nucleotide sequence ID" value="NZ_JALJCJ010000001.1"/>
</dbReference>
<accession>A0ABT8XA19</accession>
<dbReference type="Proteomes" id="UP001177080">
    <property type="component" value="Unassembled WGS sequence"/>
</dbReference>
<organism evidence="3 4">
    <name type="scientific">Shinella curvata</name>
    <dbReference type="NCBI Taxonomy" id="1817964"/>
    <lineage>
        <taxon>Bacteria</taxon>
        <taxon>Pseudomonadati</taxon>
        <taxon>Pseudomonadota</taxon>
        <taxon>Alphaproteobacteria</taxon>
        <taxon>Hyphomicrobiales</taxon>
        <taxon>Rhizobiaceae</taxon>
        <taxon>Shinella</taxon>
    </lineage>
</organism>
<dbReference type="PANTHER" id="PTHR13847:SF201">
    <property type="entry name" value="PUTATIBE OXIDOREDUCTASE"/>
    <property type="match status" value="1"/>
</dbReference>
<proteinExistence type="predicted"/>
<protein>
    <submittedName>
        <fullName evidence="3">FAD-binding oxidoreductase</fullName>
    </submittedName>
</protein>
<dbReference type="PANTHER" id="PTHR13847">
    <property type="entry name" value="SARCOSINE DEHYDROGENASE-RELATED"/>
    <property type="match status" value="1"/>
</dbReference>
<keyword evidence="4" id="KW-1185">Reference proteome</keyword>
<dbReference type="EMBL" id="WHSC02000001">
    <property type="protein sequence ID" value="MDO6120288.1"/>
    <property type="molecule type" value="Genomic_DNA"/>
</dbReference>